<organism evidence="3">
    <name type="scientific">Haptolina brevifila</name>
    <dbReference type="NCBI Taxonomy" id="156173"/>
    <lineage>
        <taxon>Eukaryota</taxon>
        <taxon>Haptista</taxon>
        <taxon>Haptophyta</taxon>
        <taxon>Prymnesiophyceae</taxon>
        <taxon>Prymnesiales</taxon>
        <taxon>Prymnesiaceae</taxon>
        <taxon>Haptolina</taxon>
    </lineage>
</organism>
<feature type="domain" description="SGNH hydrolase-type esterase" evidence="2">
    <location>
        <begin position="61"/>
        <end position="246"/>
    </location>
</feature>
<dbReference type="EMBL" id="HBGU01061736">
    <property type="protein sequence ID" value="CAD9517789.1"/>
    <property type="molecule type" value="Transcribed_RNA"/>
</dbReference>
<evidence type="ECO:0000256" key="1">
    <source>
        <dbReference type="SAM" id="MobiDB-lite"/>
    </source>
</evidence>
<dbReference type="InterPro" id="IPR045136">
    <property type="entry name" value="Iah1-like"/>
</dbReference>
<dbReference type="Gene3D" id="3.40.50.1110">
    <property type="entry name" value="SGNH hydrolase"/>
    <property type="match status" value="1"/>
</dbReference>
<accession>A0A7S2IFL5</accession>
<name>A0A7S2IFL5_9EUKA</name>
<dbReference type="InterPro" id="IPR013830">
    <property type="entry name" value="SGNH_hydro"/>
</dbReference>
<dbReference type="PANTHER" id="PTHR14209">
    <property type="entry name" value="ISOAMYL ACETATE-HYDROLYZING ESTERASE 1"/>
    <property type="match status" value="1"/>
</dbReference>
<evidence type="ECO:0000259" key="2">
    <source>
        <dbReference type="Pfam" id="PF13472"/>
    </source>
</evidence>
<sequence length="404" mass="43635">MAYLSNDFEAFQSFQSTIEHAISDLFEKLPLCGATRKAAGNLKRLAKQLQPIRPVRPVIMLLGDSITQQAFLPGQWGGPLAAHYARTADIVLRGYAGYNSRWLKALVPAILQAGQAPALVILLVGTNDSVRTGNGVSSRQHVPVQEYVSNMIDIVQILRSYGDGRVCVLLMTPPPIADGKRVKYERRSAEDTALWADDLLVSYVKMCRLTAVTAEVPLIDLHKEFKQRAGWQELLSEDGMHPNSEGGALIAQLVLEGIARHAPHLQPASAEEYWRKGDSTPAGRLPLDFPAHLHLDTSDLAHSLEQHRLQANLHVKAASAAMWAVGKFATAVADSGKGEGSTSSGTRNTGPSRSGADTGVAASVPQPTAIWRTESRASPAEPGREDARTNDGVEPESSSEIAMF</sequence>
<dbReference type="AlphaFoldDB" id="A0A7S2IFL5"/>
<gene>
    <name evidence="3" type="ORF">CBRE1094_LOCUS33598</name>
</gene>
<dbReference type="PANTHER" id="PTHR14209:SF19">
    <property type="entry name" value="ISOAMYL ACETATE-HYDROLYZING ESTERASE 1 HOMOLOG"/>
    <property type="match status" value="1"/>
</dbReference>
<protein>
    <recommendedName>
        <fullName evidence="2">SGNH hydrolase-type esterase domain-containing protein</fullName>
    </recommendedName>
</protein>
<dbReference type="SUPFAM" id="SSF52266">
    <property type="entry name" value="SGNH hydrolase"/>
    <property type="match status" value="1"/>
</dbReference>
<proteinExistence type="predicted"/>
<feature type="region of interest" description="Disordered" evidence="1">
    <location>
        <begin position="334"/>
        <end position="404"/>
    </location>
</feature>
<feature type="compositionally biased region" description="Basic and acidic residues" evidence="1">
    <location>
        <begin position="382"/>
        <end position="391"/>
    </location>
</feature>
<evidence type="ECO:0000313" key="3">
    <source>
        <dbReference type="EMBL" id="CAD9517789.1"/>
    </source>
</evidence>
<reference evidence="3" key="1">
    <citation type="submission" date="2021-01" db="EMBL/GenBank/DDBJ databases">
        <authorList>
            <person name="Corre E."/>
            <person name="Pelletier E."/>
            <person name="Niang G."/>
            <person name="Scheremetjew M."/>
            <person name="Finn R."/>
            <person name="Kale V."/>
            <person name="Holt S."/>
            <person name="Cochrane G."/>
            <person name="Meng A."/>
            <person name="Brown T."/>
            <person name="Cohen L."/>
        </authorList>
    </citation>
    <scope>NUCLEOTIDE SEQUENCE</scope>
    <source>
        <strain evidence="3">UTEX LB 985</strain>
    </source>
</reference>
<dbReference type="InterPro" id="IPR036514">
    <property type="entry name" value="SGNH_hydro_sf"/>
</dbReference>
<dbReference type="Pfam" id="PF13472">
    <property type="entry name" value="Lipase_GDSL_2"/>
    <property type="match status" value="1"/>
</dbReference>